<comment type="caution">
    <text evidence="1">The sequence shown here is derived from an EMBL/GenBank/DDBJ whole genome shotgun (WGS) entry which is preliminary data.</text>
</comment>
<gene>
    <name evidence="1" type="ORF">GCM10008961_24320</name>
</gene>
<keyword evidence="2" id="KW-1185">Reference proteome</keyword>
<dbReference type="Proteomes" id="UP000620633">
    <property type="component" value="Unassembled WGS sequence"/>
</dbReference>
<evidence type="ECO:0008006" key="3">
    <source>
        <dbReference type="Google" id="ProtNLM"/>
    </source>
</evidence>
<dbReference type="EMBL" id="BMQO01000012">
    <property type="protein sequence ID" value="GGS31753.1"/>
    <property type="molecule type" value="Genomic_DNA"/>
</dbReference>
<protein>
    <recommendedName>
        <fullName evidence="3">Lipoprotein</fullName>
    </recommendedName>
</protein>
<proteinExistence type="predicted"/>
<dbReference type="PROSITE" id="PS51257">
    <property type="entry name" value="PROKAR_LIPOPROTEIN"/>
    <property type="match status" value="1"/>
</dbReference>
<sequence>MFKPLSGRRVPSGVLGLRALVVGSVLVALSSCTYVKLLTQQPEITYDARLGAYSFVGPINFGTAERLRKEVPDGSKLIFQSFGGRSEDAQQIARWMKSHRINLTIRGYCVSSCANYVAGVPGAQWGQPAILLFHGGEQSTYVAPCAGLPGCRSAAASDRAAFAREFGLNPNFVVFSGRAVESVFAQRAATDGARRLPGLPLPYFWAPSREELKCFGVEAEVSSLADLPISDSARKWYFTTAELSPALQQEFGVMCAQFRSHVSQ</sequence>
<dbReference type="RefSeq" id="WP_189102122.1">
    <property type="nucleotide sequence ID" value="NZ_BMQO01000012.1"/>
</dbReference>
<evidence type="ECO:0000313" key="1">
    <source>
        <dbReference type="EMBL" id="GGS31753.1"/>
    </source>
</evidence>
<organism evidence="1 2">
    <name type="scientific">Deinococcus knuensis</name>
    <dbReference type="NCBI Taxonomy" id="1837380"/>
    <lineage>
        <taxon>Bacteria</taxon>
        <taxon>Thermotogati</taxon>
        <taxon>Deinococcota</taxon>
        <taxon>Deinococci</taxon>
        <taxon>Deinococcales</taxon>
        <taxon>Deinococcaceae</taxon>
        <taxon>Deinococcus</taxon>
    </lineage>
</organism>
<evidence type="ECO:0000313" key="2">
    <source>
        <dbReference type="Proteomes" id="UP000620633"/>
    </source>
</evidence>
<accession>A0ABQ2SJE2</accession>
<reference evidence="2" key="1">
    <citation type="journal article" date="2019" name="Int. J. Syst. Evol. Microbiol.">
        <title>The Global Catalogue of Microorganisms (GCM) 10K type strain sequencing project: providing services to taxonomists for standard genome sequencing and annotation.</title>
        <authorList>
            <consortium name="The Broad Institute Genomics Platform"/>
            <consortium name="The Broad Institute Genome Sequencing Center for Infectious Disease"/>
            <person name="Wu L."/>
            <person name="Ma J."/>
        </authorList>
    </citation>
    <scope>NUCLEOTIDE SEQUENCE [LARGE SCALE GENOMIC DNA]</scope>
    <source>
        <strain evidence="2">JCM 31406</strain>
    </source>
</reference>
<name>A0ABQ2SJE2_9DEIO</name>